<dbReference type="WBParaSite" id="JU765_v2.g18937.t1">
    <property type="protein sequence ID" value="JU765_v2.g18937.t1"/>
    <property type="gene ID" value="JU765_v2.g18937"/>
</dbReference>
<name>A0AC34QSN2_9BILA</name>
<proteinExistence type="predicted"/>
<evidence type="ECO:0000313" key="1">
    <source>
        <dbReference type="Proteomes" id="UP000887576"/>
    </source>
</evidence>
<accession>A0AC34QSN2</accession>
<protein>
    <submittedName>
        <fullName evidence="2">Uncharacterized protein</fullName>
    </submittedName>
</protein>
<reference evidence="2" key="1">
    <citation type="submission" date="2022-11" db="UniProtKB">
        <authorList>
            <consortium name="WormBaseParasite"/>
        </authorList>
    </citation>
    <scope>IDENTIFICATION</scope>
</reference>
<sequence>MTKAIIFIFPLLLIKETNAGSFTLYQDAGQGGETRDMECSDFNCHEIGPGFNDRTSSINTHGGCVALFEDGLCQGRRVIFKPGCELGECCKHDNFNSCDFNDKASSYSCC</sequence>
<organism evidence="1 2">
    <name type="scientific">Panagrolaimus sp. JU765</name>
    <dbReference type="NCBI Taxonomy" id="591449"/>
    <lineage>
        <taxon>Eukaryota</taxon>
        <taxon>Metazoa</taxon>
        <taxon>Ecdysozoa</taxon>
        <taxon>Nematoda</taxon>
        <taxon>Chromadorea</taxon>
        <taxon>Rhabditida</taxon>
        <taxon>Tylenchina</taxon>
        <taxon>Panagrolaimomorpha</taxon>
        <taxon>Panagrolaimoidea</taxon>
        <taxon>Panagrolaimidae</taxon>
        <taxon>Panagrolaimus</taxon>
    </lineage>
</organism>
<evidence type="ECO:0000313" key="2">
    <source>
        <dbReference type="WBParaSite" id="JU765_v2.g18937.t1"/>
    </source>
</evidence>
<dbReference type="Proteomes" id="UP000887576">
    <property type="component" value="Unplaced"/>
</dbReference>